<name>A0A0E9PNL9_ANGAN</name>
<reference evidence="1" key="1">
    <citation type="submission" date="2014-11" db="EMBL/GenBank/DDBJ databases">
        <authorList>
            <person name="Amaro Gonzalez C."/>
        </authorList>
    </citation>
    <scope>NUCLEOTIDE SEQUENCE</scope>
</reference>
<dbReference type="EMBL" id="GBXM01102887">
    <property type="protein sequence ID" value="JAH05690.1"/>
    <property type="molecule type" value="Transcribed_RNA"/>
</dbReference>
<organism evidence="1">
    <name type="scientific">Anguilla anguilla</name>
    <name type="common">European freshwater eel</name>
    <name type="synonym">Muraena anguilla</name>
    <dbReference type="NCBI Taxonomy" id="7936"/>
    <lineage>
        <taxon>Eukaryota</taxon>
        <taxon>Metazoa</taxon>
        <taxon>Chordata</taxon>
        <taxon>Craniata</taxon>
        <taxon>Vertebrata</taxon>
        <taxon>Euteleostomi</taxon>
        <taxon>Actinopterygii</taxon>
        <taxon>Neopterygii</taxon>
        <taxon>Teleostei</taxon>
        <taxon>Anguilliformes</taxon>
        <taxon>Anguillidae</taxon>
        <taxon>Anguilla</taxon>
    </lineage>
</organism>
<evidence type="ECO:0000313" key="1">
    <source>
        <dbReference type="EMBL" id="JAH05690.1"/>
    </source>
</evidence>
<proteinExistence type="predicted"/>
<reference evidence="1" key="2">
    <citation type="journal article" date="2015" name="Fish Shellfish Immunol.">
        <title>Early steps in the European eel (Anguilla anguilla)-Vibrio vulnificus interaction in the gills: Role of the RtxA13 toxin.</title>
        <authorList>
            <person name="Callol A."/>
            <person name="Pajuelo D."/>
            <person name="Ebbesson L."/>
            <person name="Teles M."/>
            <person name="MacKenzie S."/>
            <person name="Amaro C."/>
        </authorList>
    </citation>
    <scope>NUCLEOTIDE SEQUENCE</scope>
</reference>
<sequence length="16" mass="1931">MANAENFLSRGRRPRR</sequence>
<accession>A0A0E9PNL9</accession>
<protein>
    <submittedName>
        <fullName evidence="1">Uncharacterized protein</fullName>
    </submittedName>
</protein>
<dbReference type="AlphaFoldDB" id="A0A0E9PNL9"/>